<keyword evidence="5" id="KW-1185">Reference proteome</keyword>
<comment type="similarity">
    <text evidence="1">Belongs to the CapA family.</text>
</comment>
<feature type="domain" description="Capsule synthesis protein CapA" evidence="2">
    <location>
        <begin position="5"/>
        <end position="286"/>
    </location>
</feature>
<evidence type="ECO:0000313" key="3">
    <source>
        <dbReference type="EMBL" id="KTC95263.1"/>
    </source>
</evidence>
<dbReference type="Gene3D" id="3.60.21.10">
    <property type="match status" value="1"/>
</dbReference>
<dbReference type="InterPro" id="IPR052169">
    <property type="entry name" value="CW_Biosynth-Accessory"/>
</dbReference>
<organism evidence="3 5">
    <name type="scientific">Legionella feeleii</name>
    <dbReference type="NCBI Taxonomy" id="453"/>
    <lineage>
        <taxon>Bacteria</taxon>
        <taxon>Pseudomonadati</taxon>
        <taxon>Pseudomonadota</taxon>
        <taxon>Gammaproteobacteria</taxon>
        <taxon>Legionellales</taxon>
        <taxon>Legionellaceae</taxon>
        <taxon>Legionella</taxon>
    </lineage>
</organism>
<dbReference type="Pfam" id="PF09587">
    <property type="entry name" value="PGA_cap"/>
    <property type="match status" value="1"/>
</dbReference>
<dbReference type="PANTHER" id="PTHR33393:SF11">
    <property type="entry name" value="POLYGLUTAMINE SYNTHESIS ACCESSORY PROTEIN RV0574C-RELATED"/>
    <property type="match status" value="1"/>
</dbReference>
<dbReference type="RefSeq" id="WP_238584942.1">
    <property type="nucleotide sequence ID" value="NZ_CAAAHT010000004.1"/>
</dbReference>
<evidence type="ECO:0000313" key="6">
    <source>
        <dbReference type="Proteomes" id="UP000251942"/>
    </source>
</evidence>
<evidence type="ECO:0000259" key="2">
    <source>
        <dbReference type="SMART" id="SM00854"/>
    </source>
</evidence>
<dbReference type="EMBL" id="UASS01000002">
    <property type="protein sequence ID" value="SPX59692.1"/>
    <property type="molecule type" value="Genomic_DNA"/>
</dbReference>
<evidence type="ECO:0000313" key="5">
    <source>
        <dbReference type="Proteomes" id="UP000054698"/>
    </source>
</evidence>
<reference evidence="3 5" key="1">
    <citation type="submission" date="2015-11" db="EMBL/GenBank/DDBJ databases">
        <title>Genomic analysis of 38 Legionella species identifies large and diverse effector repertoires.</title>
        <authorList>
            <person name="Burstein D."/>
            <person name="Amaro F."/>
            <person name="Zusman T."/>
            <person name="Lifshitz Z."/>
            <person name="Cohen O."/>
            <person name="Gilbert J.A."/>
            <person name="Pupko T."/>
            <person name="Shuman H.A."/>
            <person name="Segal G."/>
        </authorList>
    </citation>
    <scope>NUCLEOTIDE SEQUENCE [LARGE SCALE GENOMIC DNA]</scope>
    <source>
        <strain evidence="3 5">WO-44C</strain>
    </source>
</reference>
<protein>
    <submittedName>
        <fullName evidence="3">Capsule biosynthesis protein</fullName>
    </submittedName>
</protein>
<dbReference type="Proteomes" id="UP000054698">
    <property type="component" value="Unassembled WGS sequence"/>
</dbReference>
<dbReference type="InterPro" id="IPR019079">
    <property type="entry name" value="Capsule_synth_CapA"/>
</dbReference>
<gene>
    <name evidence="3" type="ORF">Lfee_2927</name>
    <name evidence="4" type="ORF">NCTC12022_00403</name>
</gene>
<dbReference type="InterPro" id="IPR029052">
    <property type="entry name" value="Metallo-depent_PP-like"/>
</dbReference>
<dbReference type="SMART" id="SM00854">
    <property type="entry name" value="PGA_cap"/>
    <property type="match status" value="1"/>
</dbReference>
<dbReference type="Proteomes" id="UP000251942">
    <property type="component" value="Unassembled WGS sequence"/>
</dbReference>
<reference evidence="4 6" key="2">
    <citation type="submission" date="2018-06" db="EMBL/GenBank/DDBJ databases">
        <authorList>
            <consortium name="Pathogen Informatics"/>
            <person name="Doyle S."/>
        </authorList>
    </citation>
    <scope>NUCLEOTIDE SEQUENCE [LARGE SCALE GENOMIC DNA]</scope>
    <source>
        <strain evidence="4 6">NCTC12022</strain>
    </source>
</reference>
<proteinExistence type="inferred from homology"/>
<dbReference type="EMBL" id="LNYB01000085">
    <property type="protein sequence ID" value="KTC95263.1"/>
    <property type="molecule type" value="Genomic_DNA"/>
</dbReference>
<evidence type="ECO:0000313" key="4">
    <source>
        <dbReference type="EMBL" id="SPX59692.1"/>
    </source>
</evidence>
<dbReference type="CDD" id="cd07381">
    <property type="entry name" value="MPP_CapA"/>
    <property type="match status" value="1"/>
</dbReference>
<accession>A0A0W0TI37</accession>
<dbReference type="SUPFAM" id="SSF56300">
    <property type="entry name" value="Metallo-dependent phosphatases"/>
    <property type="match status" value="1"/>
</dbReference>
<dbReference type="PANTHER" id="PTHR33393">
    <property type="entry name" value="POLYGLUTAMINE SYNTHESIS ACCESSORY PROTEIN RV0574C-RELATED"/>
    <property type="match status" value="1"/>
</dbReference>
<dbReference type="AlphaFoldDB" id="A0A0W0TI37"/>
<dbReference type="STRING" id="453.Lfee_2927"/>
<sequence>MEKIRIFLCGDVMTGRGIDQILSHPANPRIYESYLTDARDYVRLAESVNGSIPYPVNDNYLWGDALKEWQLRQPQLKLINLETSVTSHDIPWPHKGINYRMSPDNITALTTANINVCTLANNHILDWNMEGLRETLSVLQKNHIAYAGAGRNIVEAQTPAILPISKKRILVFSMGIRSSGIPSEWQATQNQPGVWLLDDLNSNSLKRVREKITSHKKPGDLCIVSIHWGGNWGYHIPYAHQLFAHELVDKAGVGLIHGHSSHHPIGFEIYKSCPIFYGCGDFINDYEGIEGYEEFKTYLSLMYFLDFDAQSLEFLRLEIVPLSLKNFQLHSAHFEDCQWLAHTLEQKCLSSAHKLLLNDHGYVVVELNTTS</sequence>
<evidence type="ECO:0000256" key="1">
    <source>
        <dbReference type="ARBA" id="ARBA00005662"/>
    </source>
</evidence>
<name>A0A0W0TI37_9GAMM</name>
<dbReference type="PATRIC" id="fig|453.4.peg.3199"/>